<feature type="domain" description="Histidine kinase" evidence="6">
    <location>
        <begin position="52"/>
        <end position="246"/>
    </location>
</feature>
<sequence length="287" mass="31603">MRYGWEAKTVMDKNDNPTGFVSVGRDITDQKQLEEQLQIRQRMDSLGTLAGGIAHDFNNLLVGIMGYIDLLDLDAGSLSEKQKHYIDNALKSSQRAADLVKQLQTLSVGVVSSKASVDIYEIAGEVFGMLERTTDRLIKKEVGMKPGEFYVTANSTELNQVFLNLGTNAVQSIKGRGVNPGDYIRVTAEDYIVRGVDFTGLPEGDYVHVTFEDNGGGMSGKSKEGHLTRCSRQKTKGGKGARGWGLPWCLILLPADTSGISILTAKREKGPHFTFICRKGRLKTRQR</sequence>
<dbReference type="GO" id="GO:0000155">
    <property type="term" value="F:phosphorelay sensor kinase activity"/>
    <property type="evidence" value="ECO:0007669"/>
    <property type="project" value="InterPro"/>
</dbReference>
<dbReference type="PANTHER" id="PTHR43065">
    <property type="entry name" value="SENSOR HISTIDINE KINASE"/>
    <property type="match status" value="1"/>
</dbReference>
<dbReference type="Pfam" id="PF02518">
    <property type="entry name" value="HATPase_c"/>
    <property type="match status" value="1"/>
</dbReference>
<evidence type="ECO:0000259" key="7">
    <source>
        <dbReference type="PROSITE" id="PS50113"/>
    </source>
</evidence>
<proteinExistence type="predicted"/>
<evidence type="ECO:0000256" key="4">
    <source>
        <dbReference type="ARBA" id="ARBA00022840"/>
    </source>
</evidence>
<evidence type="ECO:0000313" key="8">
    <source>
        <dbReference type="EMBL" id="KKL84245.1"/>
    </source>
</evidence>
<dbReference type="CDD" id="cd00082">
    <property type="entry name" value="HisKA"/>
    <property type="match status" value="1"/>
</dbReference>
<evidence type="ECO:0000259" key="6">
    <source>
        <dbReference type="PROSITE" id="PS50109"/>
    </source>
</evidence>
<dbReference type="Gene3D" id="3.30.450.20">
    <property type="entry name" value="PAS domain"/>
    <property type="match status" value="1"/>
</dbReference>
<dbReference type="SUPFAM" id="SSF55874">
    <property type="entry name" value="ATPase domain of HSP90 chaperone/DNA topoisomerase II/histidine kinase"/>
    <property type="match status" value="1"/>
</dbReference>
<keyword evidence="4" id="KW-0067">ATP-binding</keyword>
<name>A0A0F9HRI6_9ZZZZ</name>
<dbReference type="InterPro" id="IPR036890">
    <property type="entry name" value="HATPase_C_sf"/>
</dbReference>
<dbReference type="PANTHER" id="PTHR43065:SF46">
    <property type="entry name" value="C4-DICARBOXYLATE TRANSPORT SENSOR PROTEIN DCTB"/>
    <property type="match status" value="1"/>
</dbReference>
<organism evidence="8">
    <name type="scientific">marine sediment metagenome</name>
    <dbReference type="NCBI Taxonomy" id="412755"/>
    <lineage>
        <taxon>unclassified sequences</taxon>
        <taxon>metagenomes</taxon>
        <taxon>ecological metagenomes</taxon>
    </lineage>
</organism>
<reference evidence="8" key="1">
    <citation type="journal article" date="2015" name="Nature">
        <title>Complex archaea that bridge the gap between prokaryotes and eukaryotes.</title>
        <authorList>
            <person name="Spang A."/>
            <person name="Saw J.H."/>
            <person name="Jorgensen S.L."/>
            <person name="Zaremba-Niedzwiedzka K."/>
            <person name="Martijn J."/>
            <person name="Lind A.E."/>
            <person name="van Eijk R."/>
            <person name="Schleper C."/>
            <person name="Guy L."/>
            <person name="Ettema T.J."/>
        </authorList>
    </citation>
    <scope>NUCLEOTIDE SEQUENCE</scope>
</reference>
<dbReference type="AlphaFoldDB" id="A0A0F9HRI6"/>
<evidence type="ECO:0000256" key="3">
    <source>
        <dbReference type="ARBA" id="ARBA00022777"/>
    </source>
</evidence>
<dbReference type="Gene3D" id="1.10.287.130">
    <property type="match status" value="1"/>
</dbReference>
<protein>
    <recommendedName>
        <fullName evidence="9">PAC domain-containing protein</fullName>
    </recommendedName>
</protein>
<dbReference type="SUPFAM" id="SSF47384">
    <property type="entry name" value="Homodimeric domain of signal transducing histidine kinase"/>
    <property type="match status" value="1"/>
</dbReference>
<evidence type="ECO:0000256" key="2">
    <source>
        <dbReference type="ARBA" id="ARBA00022741"/>
    </source>
</evidence>
<dbReference type="InterPro" id="IPR005467">
    <property type="entry name" value="His_kinase_dom"/>
</dbReference>
<dbReference type="SMART" id="SM00388">
    <property type="entry name" value="HisKA"/>
    <property type="match status" value="1"/>
</dbReference>
<dbReference type="PROSITE" id="PS50113">
    <property type="entry name" value="PAC"/>
    <property type="match status" value="1"/>
</dbReference>
<dbReference type="InterPro" id="IPR000700">
    <property type="entry name" value="PAS-assoc_C"/>
</dbReference>
<dbReference type="PROSITE" id="PS50109">
    <property type="entry name" value="HIS_KIN"/>
    <property type="match status" value="1"/>
</dbReference>
<dbReference type="InterPro" id="IPR003661">
    <property type="entry name" value="HisK_dim/P_dom"/>
</dbReference>
<keyword evidence="5" id="KW-0902">Two-component regulatory system</keyword>
<keyword evidence="3" id="KW-0418">Kinase</keyword>
<evidence type="ECO:0000256" key="5">
    <source>
        <dbReference type="ARBA" id="ARBA00023012"/>
    </source>
</evidence>
<comment type="caution">
    <text evidence="8">The sequence shown here is derived from an EMBL/GenBank/DDBJ whole genome shotgun (WGS) entry which is preliminary data.</text>
</comment>
<gene>
    <name evidence="8" type="ORF">LCGC14_1966680</name>
</gene>
<dbReference type="Pfam" id="PF00512">
    <property type="entry name" value="HisKA"/>
    <property type="match status" value="1"/>
</dbReference>
<evidence type="ECO:0008006" key="9">
    <source>
        <dbReference type="Google" id="ProtNLM"/>
    </source>
</evidence>
<accession>A0A0F9HRI6</accession>
<dbReference type="GO" id="GO:0005524">
    <property type="term" value="F:ATP binding"/>
    <property type="evidence" value="ECO:0007669"/>
    <property type="project" value="UniProtKB-KW"/>
</dbReference>
<dbReference type="EMBL" id="LAZR01021755">
    <property type="protein sequence ID" value="KKL84245.1"/>
    <property type="molecule type" value="Genomic_DNA"/>
</dbReference>
<dbReference type="InterPro" id="IPR003594">
    <property type="entry name" value="HATPase_dom"/>
</dbReference>
<feature type="domain" description="PAC" evidence="7">
    <location>
        <begin position="1"/>
        <end position="39"/>
    </location>
</feature>
<evidence type="ECO:0000256" key="1">
    <source>
        <dbReference type="ARBA" id="ARBA00022679"/>
    </source>
</evidence>
<dbReference type="InterPro" id="IPR036097">
    <property type="entry name" value="HisK_dim/P_sf"/>
</dbReference>
<keyword evidence="2" id="KW-0547">Nucleotide-binding</keyword>
<dbReference type="Gene3D" id="3.30.565.10">
    <property type="entry name" value="Histidine kinase-like ATPase, C-terminal domain"/>
    <property type="match status" value="1"/>
</dbReference>
<keyword evidence="1" id="KW-0808">Transferase</keyword>